<reference evidence="1" key="2">
    <citation type="journal article" date="2015" name="Fish Shellfish Immunol.">
        <title>Early steps in the European eel (Anguilla anguilla)-Vibrio vulnificus interaction in the gills: Role of the RtxA13 toxin.</title>
        <authorList>
            <person name="Callol A."/>
            <person name="Pajuelo D."/>
            <person name="Ebbesson L."/>
            <person name="Teles M."/>
            <person name="MacKenzie S."/>
            <person name="Amaro C."/>
        </authorList>
    </citation>
    <scope>NUCLEOTIDE SEQUENCE</scope>
</reference>
<sequence length="35" mass="3990">MPVQLFSFQKRMSYSLLTLNSYPGEHSEGDMGLPQ</sequence>
<dbReference type="EMBL" id="GBXM01109000">
    <property type="protein sequence ID" value="JAG99576.1"/>
    <property type="molecule type" value="Transcribed_RNA"/>
</dbReference>
<dbReference type="AlphaFoldDB" id="A0A0E9P5L3"/>
<name>A0A0E9P5L3_ANGAN</name>
<organism evidence="1">
    <name type="scientific">Anguilla anguilla</name>
    <name type="common">European freshwater eel</name>
    <name type="synonym">Muraena anguilla</name>
    <dbReference type="NCBI Taxonomy" id="7936"/>
    <lineage>
        <taxon>Eukaryota</taxon>
        <taxon>Metazoa</taxon>
        <taxon>Chordata</taxon>
        <taxon>Craniata</taxon>
        <taxon>Vertebrata</taxon>
        <taxon>Euteleostomi</taxon>
        <taxon>Actinopterygii</taxon>
        <taxon>Neopterygii</taxon>
        <taxon>Teleostei</taxon>
        <taxon>Anguilliformes</taxon>
        <taxon>Anguillidae</taxon>
        <taxon>Anguilla</taxon>
    </lineage>
</organism>
<accession>A0A0E9P5L3</accession>
<reference evidence="1" key="1">
    <citation type="submission" date="2014-11" db="EMBL/GenBank/DDBJ databases">
        <authorList>
            <person name="Amaro Gonzalez C."/>
        </authorList>
    </citation>
    <scope>NUCLEOTIDE SEQUENCE</scope>
</reference>
<protein>
    <submittedName>
        <fullName evidence="1">Uncharacterized protein</fullName>
    </submittedName>
</protein>
<evidence type="ECO:0000313" key="1">
    <source>
        <dbReference type="EMBL" id="JAG99576.1"/>
    </source>
</evidence>
<proteinExistence type="predicted"/>